<gene>
    <name evidence="2" type="ORF">LSINAPIS_LOCUS11634</name>
</gene>
<protein>
    <submittedName>
        <fullName evidence="2">Uncharacterized protein</fullName>
    </submittedName>
</protein>
<evidence type="ECO:0000313" key="3">
    <source>
        <dbReference type="Proteomes" id="UP000324832"/>
    </source>
</evidence>
<organism evidence="2 3">
    <name type="scientific">Leptidea sinapis</name>
    <dbReference type="NCBI Taxonomy" id="189913"/>
    <lineage>
        <taxon>Eukaryota</taxon>
        <taxon>Metazoa</taxon>
        <taxon>Ecdysozoa</taxon>
        <taxon>Arthropoda</taxon>
        <taxon>Hexapoda</taxon>
        <taxon>Insecta</taxon>
        <taxon>Pterygota</taxon>
        <taxon>Neoptera</taxon>
        <taxon>Endopterygota</taxon>
        <taxon>Lepidoptera</taxon>
        <taxon>Glossata</taxon>
        <taxon>Ditrysia</taxon>
        <taxon>Papilionoidea</taxon>
        <taxon>Pieridae</taxon>
        <taxon>Dismorphiinae</taxon>
        <taxon>Leptidea</taxon>
    </lineage>
</organism>
<feature type="compositionally biased region" description="Basic and acidic residues" evidence="1">
    <location>
        <begin position="232"/>
        <end position="241"/>
    </location>
</feature>
<dbReference type="Proteomes" id="UP000324832">
    <property type="component" value="Unassembled WGS sequence"/>
</dbReference>
<feature type="region of interest" description="Disordered" evidence="1">
    <location>
        <begin position="232"/>
        <end position="255"/>
    </location>
</feature>
<proteinExistence type="predicted"/>
<name>A0A5E4QT49_9NEOP</name>
<reference evidence="2 3" key="1">
    <citation type="submission" date="2017-07" db="EMBL/GenBank/DDBJ databases">
        <authorList>
            <person name="Talla V."/>
            <person name="Backstrom N."/>
        </authorList>
    </citation>
    <scope>NUCLEOTIDE SEQUENCE [LARGE SCALE GENOMIC DNA]</scope>
</reference>
<sequence>MYTHPSFSEGPKGYSKDDKGPFIVHVSKEVSDPSAGTSIRALKFGLFLHQNKFTHIVKDGVKSVGRNRGLVRGIPVDWSMEDFVESLELPIGCGEVLKARRLNRKNIMLLCALDEIVKELLFKYTGLLKLSRGINHMLMDTLCMVYGEPFLPTQLVLSPVFRDIKPVSQKRSKKMFNLLTFKARLEDLNKAMSLDGTVVENNCKLIVRPGNVPLYKMRDEIKEYLLYRKETKKEPEEKENPDNINIEPDENWEEW</sequence>
<accession>A0A5E4QT49</accession>
<keyword evidence="3" id="KW-1185">Reference proteome</keyword>
<dbReference type="EMBL" id="FZQP02005199">
    <property type="protein sequence ID" value="VVD01151.1"/>
    <property type="molecule type" value="Genomic_DNA"/>
</dbReference>
<evidence type="ECO:0000313" key="2">
    <source>
        <dbReference type="EMBL" id="VVD01151.1"/>
    </source>
</evidence>
<evidence type="ECO:0000256" key="1">
    <source>
        <dbReference type="SAM" id="MobiDB-lite"/>
    </source>
</evidence>
<dbReference type="AlphaFoldDB" id="A0A5E4QT49"/>